<dbReference type="InterPro" id="IPR051331">
    <property type="entry name" value="Chorismate_mutase-related"/>
</dbReference>
<keyword evidence="4" id="KW-1185">Reference proteome</keyword>
<dbReference type="EC" id="5.4.99.5" evidence="3"/>
<dbReference type="RefSeq" id="WP_018365753.1">
    <property type="nucleotide sequence ID" value="NZ_CP104407.1"/>
</dbReference>
<name>A0ABY9LHT6_9STRE</name>
<dbReference type="Pfam" id="PF01817">
    <property type="entry name" value="CM_2"/>
    <property type="match status" value="1"/>
</dbReference>
<evidence type="ECO:0000313" key="4">
    <source>
        <dbReference type="Proteomes" id="UP001238096"/>
    </source>
</evidence>
<proteinExistence type="predicted"/>
<dbReference type="Gene3D" id="1.20.59.10">
    <property type="entry name" value="Chorismate mutase"/>
    <property type="match status" value="1"/>
</dbReference>
<dbReference type="InterPro" id="IPR036979">
    <property type="entry name" value="CM_dom_sf"/>
</dbReference>
<sequence length="94" mass="10593">MSIESLRVEIDDIDGKLVALLEKRMALVKQVASLKQDQKLAVLDSNREHEKLSQVAILVENPLYQEAVVATFQSIMDHSRAFQKQQISGKSLDD</sequence>
<dbReference type="NCBIfam" id="TIGR01805">
    <property type="entry name" value="CM_mono_grmpos"/>
    <property type="match status" value="1"/>
</dbReference>
<evidence type="ECO:0000256" key="1">
    <source>
        <dbReference type="ARBA" id="ARBA00023235"/>
    </source>
</evidence>
<dbReference type="PANTHER" id="PTHR38041:SF1">
    <property type="entry name" value="CHORISMATE MUTASE"/>
    <property type="match status" value="1"/>
</dbReference>
<dbReference type="PROSITE" id="PS51168">
    <property type="entry name" value="CHORISMATE_MUT_2"/>
    <property type="match status" value="1"/>
</dbReference>
<dbReference type="EMBL" id="CP110509">
    <property type="protein sequence ID" value="WMB28407.1"/>
    <property type="molecule type" value="Genomic_DNA"/>
</dbReference>
<dbReference type="SUPFAM" id="SSF48600">
    <property type="entry name" value="Chorismate mutase II"/>
    <property type="match status" value="1"/>
</dbReference>
<dbReference type="InterPro" id="IPR002701">
    <property type="entry name" value="CM_II_prokaryot"/>
</dbReference>
<dbReference type="PANTHER" id="PTHR38041">
    <property type="entry name" value="CHORISMATE MUTASE"/>
    <property type="match status" value="1"/>
</dbReference>
<dbReference type="InterPro" id="IPR036263">
    <property type="entry name" value="Chorismate_II_sf"/>
</dbReference>
<dbReference type="GO" id="GO:0004106">
    <property type="term" value="F:chorismate mutase activity"/>
    <property type="evidence" value="ECO:0007669"/>
    <property type="project" value="UniProtKB-EC"/>
</dbReference>
<protein>
    <submittedName>
        <fullName evidence="3">Chorismate mutase</fullName>
        <ecNumber evidence="3">5.4.99.5</ecNumber>
    </submittedName>
</protein>
<gene>
    <name evidence="3" type="ORF">N1496_01965</name>
</gene>
<dbReference type="InterPro" id="IPR011279">
    <property type="entry name" value="Chorismate_mutase_GmP"/>
</dbReference>
<evidence type="ECO:0000313" key="3">
    <source>
        <dbReference type="EMBL" id="WMB28407.1"/>
    </source>
</evidence>
<feature type="domain" description="Chorismate mutase" evidence="2">
    <location>
        <begin position="1"/>
        <end position="87"/>
    </location>
</feature>
<dbReference type="Proteomes" id="UP001238096">
    <property type="component" value="Chromosome"/>
</dbReference>
<keyword evidence="1 3" id="KW-0413">Isomerase</keyword>
<accession>A0ABY9LHT6</accession>
<evidence type="ECO:0000259" key="2">
    <source>
        <dbReference type="PROSITE" id="PS51168"/>
    </source>
</evidence>
<dbReference type="SMART" id="SM00830">
    <property type="entry name" value="CM_2"/>
    <property type="match status" value="1"/>
</dbReference>
<reference evidence="4" key="1">
    <citation type="submission" date="2022-10" db="EMBL/GenBank/DDBJ databases">
        <title>Streptococcus didelphis as causative of fatal infections in opossums (Didelphis albiventris).</title>
        <authorList>
            <person name="Breyer G.M."/>
            <person name="Da Silva M.E.R.J."/>
            <person name="Siqueira F.M."/>
        </authorList>
    </citation>
    <scope>NUCLEOTIDE SEQUENCE [LARGE SCALE GENOMIC DNA]</scope>
    <source>
        <strain evidence="4">LBVP101/21</strain>
    </source>
</reference>
<organism evidence="3 4">
    <name type="scientific">Streptococcus didelphis</name>
    <dbReference type="NCBI Taxonomy" id="102886"/>
    <lineage>
        <taxon>Bacteria</taxon>
        <taxon>Bacillati</taxon>
        <taxon>Bacillota</taxon>
        <taxon>Bacilli</taxon>
        <taxon>Lactobacillales</taxon>
        <taxon>Streptococcaceae</taxon>
        <taxon>Streptococcus</taxon>
    </lineage>
</organism>